<dbReference type="Pfam" id="PF15189">
    <property type="entry name" value="MEIOC"/>
    <property type="match status" value="1"/>
</dbReference>
<evidence type="ECO:0000256" key="1">
    <source>
        <dbReference type="SAM" id="MobiDB-lite"/>
    </source>
</evidence>
<feature type="region of interest" description="Disordered" evidence="1">
    <location>
        <begin position="770"/>
        <end position="790"/>
    </location>
</feature>
<dbReference type="InterPro" id="IPR027963">
    <property type="entry name" value="MEIOC"/>
</dbReference>
<sequence>MTTSFEGLKLWSSSGESRMALNGHHSTSSYSLFPTFQRQVSVNGGIGQNGGASSLLVSHPSVSMREQDTSPIMAGSQSGNDNPYGLISCGQSGTKSRKPSTENDGCDGESSLQHLVSNILEDADSQDNFFSDGSSSSFNPLWSSLREELPEYFQSGMKTKQNHNFPLSYELSEALSKTQGSIRKDFEQFLQQPNDTFANEHWRFNLPNGVRDSYTQRSQKLPPGQPVFNSRSTSLAQKQHDKDGEIGLPKDSFPDLSDISRSETKMSDRCFNQYYDDHFNQSSAKPLSNEQYSHQEISQLVNSLQTFVAGEHDYLRRGDLPNMHRQTVAMHNDESMVEQCKSRASASSLSTYGLQTQRQPGCKCGTEQVERNEGENNQIFNYHAFQDPPGVSPQNTSYFEQPNPIFAFLNGHNHYQSKATMHKQNASNPIGSMDQFAKQHAKNVWTQVKNRPSIQEEKKRTLISGLSAGGVQARHPTITDMPGGDEKQCLPQNLYFDPTWNMRNVQFQRTDEDNNTAHAANAQQIMCPMNDNRKMSTATFNSSNFSSRVMQPYGGAAPGTDFGDLMSARESAAFNSVARGMVTCRGTIIYGGNASAMTTTVVKNQGHAMQRKFYLGECYEQWKCLEKEREKTQAILSMTFPGKKSAPVISNSIAKTPPNPTRVDHLIVKLTREQARVVSLLDCMVCWCNIPLHADIYAALKKQYTAICITQSTRKEEMTNMFKYQSPRAHFTEDRDDLLLATALKNLAATTRKLRTALWYALQMTLPKPDKKQEQHATREAPHMEEPLYM</sequence>
<dbReference type="GO" id="GO:0005737">
    <property type="term" value="C:cytoplasm"/>
    <property type="evidence" value="ECO:0007669"/>
    <property type="project" value="TreeGrafter"/>
</dbReference>
<proteinExistence type="predicted"/>
<organism evidence="2 3">
    <name type="scientific">Xyrichtys novacula</name>
    <name type="common">Pearly razorfish</name>
    <name type="synonym">Hemipteronotus novacula</name>
    <dbReference type="NCBI Taxonomy" id="13765"/>
    <lineage>
        <taxon>Eukaryota</taxon>
        <taxon>Metazoa</taxon>
        <taxon>Chordata</taxon>
        <taxon>Craniata</taxon>
        <taxon>Vertebrata</taxon>
        <taxon>Euteleostomi</taxon>
        <taxon>Actinopterygii</taxon>
        <taxon>Neopterygii</taxon>
        <taxon>Teleostei</taxon>
        <taxon>Neoteleostei</taxon>
        <taxon>Acanthomorphata</taxon>
        <taxon>Eupercaria</taxon>
        <taxon>Labriformes</taxon>
        <taxon>Labridae</taxon>
        <taxon>Xyrichtys</taxon>
    </lineage>
</organism>
<dbReference type="GO" id="GO:0048255">
    <property type="term" value="P:mRNA stabilization"/>
    <property type="evidence" value="ECO:0007669"/>
    <property type="project" value="TreeGrafter"/>
</dbReference>
<keyword evidence="3" id="KW-1185">Reference proteome</keyword>
<name>A0AAV1GSI1_XYRNO</name>
<evidence type="ECO:0000313" key="2">
    <source>
        <dbReference type="EMBL" id="CAJ1076165.1"/>
    </source>
</evidence>
<dbReference type="Proteomes" id="UP001178508">
    <property type="component" value="Chromosome 16"/>
</dbReference>
<dbReference type="PANTHER" id="PTHR33861">
    <property type="entry name" value="PROTEIN CBG18333"/>
    <property type="match status" value="1"/>
</dbReference>
<feature type="region of interest" description="Disordered" evidence="1">
    <location>
        <begin position="74"/>
        <end position="110"/>
    </location>
</feature>
<dbReference type="PANTHER" id="PTHR33861:SF4">
    <property type="entry name" value="MEIOSIS-SPECIFIC COILED-COIL DOMAIN-CONTAINING PROTEIN MEIOC"/>
    <property type="match status" value="1"/>
</dbReference>
<evidence type="ECO:0000313" key="3">
    <source>
        <dbReference type="Proteomes" id="UP001178508"/>
    </source>
</evidence>
<dbReference type="GO" id="GO:0007141">
    <property type="term" value="P:male meiosis I"/>
    <property type="evidence" value="ECO:0007669"/>
    <property type="project" value="TreeGrafter"/>
</dbReference>
<reference evidence="2" key="1">
    <citation type="submission" date="2023-08" db="EMBL/GenBank/DDBJ databases">
        <authorList>
            <person name="Alioto T."/>
            <person name="Alioto T."/>
            <person name="Gomez Garrido J."/>
        </authorList>
    </citation>
    <scope>NUCLEOTIDE SEQUENCE</scope>
</reference>
<accession>A0AAV1GSI1</accession>
<dbReference type="GO" id="GO:0005634">
    <property type="term" value="C:nucleus"/>
    <property type="evidence" value="ECO:0007669"/>
    <property type="project" value="TreeGrafter"/>
</dbReference>
<feature type="region of interest" description="Disordered" evidence="1">
    <location>
        <begin position="213"/>
        <end position="259"/>
    </location>
</feature>
<dbReference type="AlphaFoldDB" id="A0AAV1GSI1"/>
<protein>
    <submittedName>
        <fullName evidence="2">Uncharacterized protein moto</fullName>
    </submittedName>
</protein>
<feature type="compositionally biased region" description="Polar residues" evidence="1">
    <location>
        <begin position="227"/>
        <end position="237"/>
    </location>
</feature>
<dbReference type="GO" id="GO:0007144">
    <property type="term" value="P:female meiosis I"/>
    <property type="evidence" value="ECO:0007669"/>
    <property type="project" value="TreeGrafter"/>
</dbReference>
<dbReference type="EMBL" id="OY660879">
    <property type="protein sequence ID" value="CAJ1076165.1"/>
    <property type="molecule type" value="Genomic_DNA"/>
</dbReference>
<gene>
    <name evidence="2" type="ORF">XNOV1_A023325</name>
</gene>